<dbReference type="InterPro" id="IPR000477">
    <property type="entry name" value="RT_dom"/>
</dbReference>
<dbReference type="InterPro" id="IPR043502">
    <property type="entry name" value="DNA/RNA_pol_sf"/>
</dbReference>
<dbReference type="GO" id="GO:0003964">
    <property type="term" value="F:RNA-directed DNA polymerase activity"/>
    <property type="evidence" value="ECO:0007669"/>
    <property type="project" value="UniProtKB-KW"/>
</dbReference>
<dbReference type="Proteomes" id="UP000215914">
    <property type="component" value="Unassembled WGS sequence"/>
</dbReference>
<keyword evidence="6 12" id="KW-0378">Hydrolase</keyword>
<dbReference type="GO" id="GO:0004523">
    <property type="term" value="F:RNA-DNA hybrid ribonuclease activity"/>
    <property type="evidence" value="ECO:0007669"/>
    <property type="project" value="UniProtKB-EC"/>
</dbReference>
<evidence type="ECO:0000256" key="8">
    <source>
        <dbReference type="PROSITE-ProRule" id="PRU00047"/>
    </source>
</evidence>
<feature type="domain" description="CCHC-type" evidence="10">
    <location>
        <begin position="353"/>
        <end position="368"/>
    </location>
</feature>
<dbReference type="Gene3D" id="3.30.70.270">
    <property type="match status" value="2"/>
</dbReference>
<evidence type="ECO:0000256" key="6">
    <source>
        <dbReference type="ARBA" id="ARBA00022801"/>
    </source>
</evidence>
<dbReference type="InterPro" id="IPR043128">
    <property type="entry name" value="Rev_trsase/Diguanyl_cyclase"/>
</dbReference>
<dbReference type="Pfam" id="PF08284">
    <property type="entry name" value="RVP_2"/>
    <property type="match status" value="1"/>
</dbReference>
<evidence type="ECO:0000256" key="2">
    <source>
        <dbReference type="ARBA" id="ARBA00022679"/>
    </source>
</evidence>
<dbReference type="InterPro" id="IPR021109">
    <property type="entry name" value="Peptidase_aspartic_dom_sf"/>
</dbReference>
<evidence type="ECO:0000256" key="4">
    <source>
        <dbReference type="ARBA" id="ARBA00022722"/>
    </source>
</evidence>
<protein>
    <submittedName>
        <fullName evidence="12">Nucleotidyltransferase, Ribonuclease H</fullName>
        <ecNumber evidence="12">2.7.7.-</ecNumber>
        <ecNumber evidence="12">3.1.26.4</ecNumber>
    </submittedName>
</protein>
<evidence type="ECO:0000259" key="10">
    <source>
        <dbReference type="PROSITE" id="PS50158"/>
    </source>
</evidence>
<dbReference type="CDD" id="cd01647">
    <property type="entry name" value="RT_LTR"/>
    <property type="match status" value="1"/>
</dbReference>
<dbReference type="Gramene" id="mRNA:HanXRQr2_Chr09g0375961">
    <property type="protein sequence ID" value="CDS:HanXRQr2_Chr09g0375961.1"/>
    <property type="gene ID" value="HanXRQr2_Chr09g0375961"/>
</dbReference>
<feature type="compositionally biased region" description="Basic residues" evidence="9">
    <location>
        <begin position="218"/>
        <end position="227"/>
    </location>
</feature>
<dbReference type="GO" id="GO:0008270">
    <property type="term" value="F:zinc ion binding"/>
    <property type="evidence" value="ECO:0007669"/>
    <property type="project" value="UniProtKB-KW"/>
</dbReference>
<dbReference type="EC" id="3.1.26.4" evidence="12"/>
<dbReference type="SMART" id="SM00343">
    <property type="entry name" value="ZnF_C2HC"/>
    <property type="match status" value="2"/>
</dbReference>
<gene>
    <name evidence="12" type="ORF">HanXRQr2_Chr09g0375961</name>
</gene>
<evidence type="ECO:0000256" key="9">
    <source>
        <dbReference type="SAM" id="MobiDB-lite"/>
    </source>
</evidence>
<dbReference type="FunFam" id="3.10.10.10:FF:000007">
    <property type="entry name" value="Retrovirus-related Pol polyprotein from transposon 17.6-like Protein"/>
    <property type="match status" value="1"/>
</dbReference>
<proteinExistence type="predicted"/>
<dbReference type="InterPro" id="IPR005162">
    <property type="entry name" value="Retrotrans_gag_dom"/>
</dbReference>
<dbReference type="AlphaFoldDB" id="A0A9K3I4V3"/>
<dbReference type="GO" id="GO:0006508">
    <property type="term" value="P:proteolysis"/>
    <property type="evidence" value="ECO:0007669"/>
    <property type="project" value="UniProtKB-KW"/>
</dbReference>
<evidence type="ECO:0000313" key="13">
    <source>
        <dbReference type="Proteomes" id="UP000215914"/>
    </source>
</evidence>
<dbReference type="GO" id="GO:0004190">
    <property type="term" value="F:aspartic-type endopeptidase activity"/>
    <property type="evidence" value="ECO:0007669"/>
    <property type="project" value="InterPro"/>
</dbReference>
<dbReference type="Pfam" id="PF03732">
    <property type="entry name" value="Retrotrans_gag"/>
    <property type="match status" value="1"/>
</dbReference>
<dbReference type="GO" id="GO:0003676">
    <property type="term" value="F:nucleic acid binding"/>
    <property type="evidence" value="ECO:0007669"/>
    <property type="project" value="InterPro"/>
</dbReference>
<sequence>MSPRRENQLPNAELAEIIAQHMADASPNLIAQLNQANINQNAPCNFKSFNSAKPLKFSGTEGATGLLQWFESIENTFRHVQCPDNRKVEFASSVFQKRALTWWNGVMRDRGAEVALAQTWAELRTLMMNEFCPRHELRKLEREFDDLKQVSGEHRAYTDRYEELSLLCPTMVTPLDKAIERYIDGLPDSVQDIVTGSKPTTVRQAIELSETLTESQIRKGKLHRKGDKGKNQASDKGDSKKGKKGTDSGSSKGSRKRKASQNFAITAQQNQAAPNQPAQPPAKKRYEGNAPLCNRCNSHHQQQLPCRFCTNCGKSGHLAEVCRSARNPAQQGAQLPVQQQAQAARPHYPPGSCFNCGDLTHYQNQCPRLVNANPVQAQARGRAFNMNAVEAQADNEVVNGTFLVNNQPASVLFDSGADKSFVSLSFEPLLRVSRTKLGKPLSVEVASGEPIVLDSILHNCQLNLNDHLFPIDLTPMQLGSFDIIVGMDWLAKHRAEVVCFEKIVRVPLLSGEILQVCGEKPASSLKLMSCFQARKYLRKNYVAFLAHVTADKDQGKSIQDIPVVRDYPELFPEELPGLPPARQVEFRIGLVPGANPIARARYRLARSEMQELSKQLQELSDKGFIRPRFSPWGAPVLFVKKKDGSFRMCIDYRELNKLTIKNRYPLPRIDDLFDQLQGATCFSKIDLRFGYHQLRVHEEDIPKTAFRTRYGHYEFTVMPFGLTNAPAVFMDLMNRVCKPYLDKFIIVFIDHILIYSKTRADHERHLHLTLELLKKEQLFAKFSKCEFWLKEVQFLGHIVKEQGIHVDPSKISAIKDWDTPTTPTEVRSFLGLAGYYRRFIKNFSKIVVPLTALTQKNKPFEWGCKQEEAFQTLKQKLCNASILTLPEGNDDFVVYCDA</sequence>
<keyword evidence="8" id="KW-0479">Metal-binding</keyword>
<feature type="domain" description="Reverse transcriptase" evidence="11">
    <location>
        <begin position="620"/>
        <end position="799"/>
    </location>
</feature>
<keyword evidence="5" id="KW-0255">Endonuclease</keyword>
<dbReference type="SUPFAM" id="SSF56672">
    <property type="entry name" value="DNA/RNA polymerases"/>
    <property type="match status" value="1"/>
</dbReference>
<feature type="domain" description="CCHC-type" evidence="10">
    <location>
        <begin position="309"/>
        <end position="324"/>
    </location>
</feature>
<reference evidence="12" key="1">
    <citation type="journal article" date="2017" name="Nature">
        <title>The sunflower genome provides insights into oil metabolism, flowering and Asterid evolution.</title>
        <authorList>
            <person name="Badouin H."/>
            <person name="Gouzy J."/>
            <person name="Grassa C.J."/>
            <person name="Murat F."/>
            <person name="Staton S.E."/>
            <person name="Cottret L."/>
            <person name="Lelandais-Briere C."/>
            <person name="Owens G.L."/>
            <person name="Carrere S."/>
            <person name="Mayjonade B."/>
            <person name="Legrand L."/>
            <person name="Gill N."/>
            <person name="Kane N.C."/>
            <person name="Bowers J.E."/>
            <person name="Hubner S."/>
            <person name="Bellec A."/>
            <person name="Berard A."/>
            <person name="Berges H."/>
            <person name="Blanchet N."/>
            <person name="Boniface M.C."/>
            <person name="Brunel D."/>
            <person name="Catrice O."/>
            <person name="Chaidir N."/>
            <person name="Claudel C."/>
            <person name="Donnadieu C."/>
            <person name="Faraut T."/>
            <person name="Fievet G."/>
            <person name="Helmstetter N."/>
            <person name="King M."/>
            <person name="Knapp S.J."/>
            <person name="Lai Z."/>
            <person name="Le Paslier M.C."/>
            <person name="Lippi Y."/>
            <person name="Lorenzon L."/>
            <person name="Mandel J.R."/>
            <person name="Marage G."/>
            <person name="Marchand G."/>
            <person name="Marquand E."/>
            <person name="Bret-Mestries E."/>
            <person name="Morien E."/>
            <person name="Nambeesan S."/>
            <person name="Nguyen T."/>
            <person name="Pegot-Espagnet P."/>
            <person name="Pouilly N."/>
            <person name="Raftis F."/>
            <person name="Sallet E."/>
            <person name="Schiex T."/>
            <person name="Thomas J."/>
            <person name="Vandecasteele C."/>
            <person name="Vares D."/>
            <person name="Vear F."/>
            <person name="Vautrin S."/>
            <person name="Crespi M."/>
            <person name="Mangin B."/>
            <person name="Burke J.M."/>
            <person name="Salse J."/>
            <person name="Munos S."/>
            <person name="Vincourt P."/>
            <person name="Rieseberg L.H."/>
            <person name="Langlade N.B."/>
        </authorList>
    </citation>
    <scope>NUCLEOTIDE SEQUENCE</scope>
    <source>
        <tissue evidence="12">Leaves</tissue>
    </source>
</reference>
<keyword evidence="3 12" id="KW-0548">Nucleotidyltransferase</keyword>
<evidence type="ECO:0000313" key="12">
    <source>
        <dbReference type="EMBL" id="KAF5789841.1"/>
    </source>
</evidence>
<name>A0A9K3I4V3_HELAN</name>
<dbReference type="PANTHER" id="PTHR24559">
    <property type="entry name" value="TRANSPOSON TY3-I GAG-POL POLYPROTEIN"/>
    <property type="match status" value="1"/>
</dbReference>
<evidence type="ECO:0000256" key="1">
    <source>
        <dbReference type="ARBA" id="ARBA00022670"/>
    </source>
</evidence>
<keyword evidence="8" id="KW-0862">Zinc</keyword>
<keyword evidence="7" id="KW-0695">RNA-directed DNA polymerase</keyword>
<dbReference type="SUPFAM" id="SSF50630">
    <property type="entry name" value="Acid proteases"/>
    <property type="match status" value="1"/>
</dbReference>
<comment type="caution">
    <text evidence="12">The sequence shown here is derived from an EMBL/GenBank/DDBJ whole genome shotgun (WGS) entry which is preliminary data.</text>
</comment>
<dbReference type="InterPro" id="IPR001878">
    <property type="entry name" value="Znf_CCHC"/>
</dbReference>
<keyword evidence="1" id="KW-0645">Protease</keyword>
<evidence type="ECO:0000256" key="3">
    <source>
        <dbReference type="ARBA" id="ARBA00022695"/>
    </source>
</evidence>
<accession>A0A9K3I4V3</accession>
<reference evidence="12" key="2">
    <citation type="submission" date="2020-06" db="EMBL/GenBank/DDBJ databases">
        <title>Helianthus annuus Genome sequencing and assembly Release 2.</title>
        <authorList>
            <person name="Gouzy J."/>
            <person name="Langlade N."/>
            <person name="Munos S."/>
        </authorList>
    </citation>
    <scope>NUCLEOTIDE SEQUENCE</scope>
    <source>
        <tissue evidence="12">Leaves</tissue>
    </source>
</reference>
<dbReference type="PROSITE" id="PS00141">
    <property type="entry name" value="ASP_PROTEASE"/>
    <property type="match status" value="1"/>
</dbReference>
<evidence type="ECO:0000256" key="5">
    <source>
        <dbReference type="ARBA" id="ARBA00022759"/>
    </source>
</evidence>
<feature type="compositionally biased region" description="Low complexity" evidence="9">
    <location>
        <begin position="267"/>
        <end position="276"/>
    </location>
</feature>
<keyword evidence="4" id="KW-0540">Nuclease</keyword>
<dbReference type="Gene3D" id="2.40.70.10">
    <property type="entry name" value="Acid Proteases"/>
    <property type="match status" value="1"/>
</dbReference>
<dbReference type="EMBL" id="MNCJ02000324">
    <property type="protein sequence ID" value="KAF5789841.1"/>
    <property type="molecule type" value="Genomic_DNA"/>
</dbReference>
<feature type="compositionally biased region" description="Basic and acidic residues" evidence="9">
    <location>
        <begin position="228"/>
        <end position="246"/>
    </location>
</feature>
<dbReference type="FunFam" id="3.30.70.270:FF:000020">
    <property type="entry name" value="Transposon Tf2-6 polyprotein-like Protein"/>
    <property type="match status" value="1"/>
</dbReference>
<dbReference type="InterPro" id="IPR053134">
    <property type="entry name" value="RNA-dir_DNA_polymerase"/>
</dbReference>
<feature type="region of interest" description="Disordered" evidence="9">
    <location>
        <begin position="213"/>
        <end position="286"/>
    </location>
</feature>
<dbReference type="PANTHER" id="PTHR24559:SF444">
    <property type="entry name" value="REVERSE TRANSCRIPTASE DOMAIN-CONTAINING PROTEIN"/>
    <property type="match status" value="1"/>
</dbReference>
<dbReference type="PROSITE" id="PS50158">
    <property type="entry name" value="ZF_CCHC"/>
    <property type="match status" value="2"/>
</dbReference>
<dbReference type="InterPro" id="IPR001969">
    <property type="entry name" value="Aspartic_peptidase_AS"/>
</dbReference>
<dbReference type="Pfam" id="PF00078">
    <property type="entry name" value="RVT_1"/>
    <property type="match status" value="1"/>
</dbReference>
<dbReference type="CDD" id="cd00303">
    <property type="entry name" value="retropepsin_like"/>
    <property type="match status" value="1"/>
</dbReference>
<evidence type="ECO:0000259" key="11">
    <source>
        <dbReference type="PROSITE" id="PS50878"/>
    </source>
</evidence>
<keyword evidence="8" id="KW-0863">Zinc-finger</keyword>
<keyword evidence="2 12" id="KW-0808">Transferase</keyword>
<evidence type="ECO:0000256" key="7">
    <source>
        <dbReference type="ARBA" id="ARBA00022918"/>
    </source>
</evidence>
<dbReference type="EC" id="2.7.7.-" evidence="12"/>
<dbReference type="PROSITE" id="PS50878">
    <property type="entry name" value="RT_POL"/>
    <property type="match status" value="1"/>
</dbReference>
<organism evidence="12 13">
    <name type="scientific">Helianthus annuus</name>
    <name type="common">Common sunflower</name>
    <dbReference type="NCBI Taxonomy" id="4232"/>
    <lineage>
        <taxon>Eukaryota</taxon>
        <taxon>Viridiplantae</taxon>
        <taxon>Streptophyta</taxon>
        <taxon>Embryophyta</taxon>
        <taxon>Tracheophyta</taxon>
        <taxon>Spermatophyta</taxon>
        <taxon>Magnoliopsida</taxon>
        <taxon>eudicotyledons</taxon>
        <taxon>Gunneridae</taxon>
        <taxon>Pentapetalae</taxon>
        <taxon>asterids</taxon>
        <taxon>campanulids</taxon>
        <taxon>Asterales</taxon>
        <taxon>Asteraceae</taxon>
        <taxon>Asteroideae</taxon>
        <taxon>Heliantheae alliance</taxon>
        <taxon>Heliantheae</taxon>
        <taxon>Helianthus</taxon>
    </lineage>
</organism>
<keyword evidence="13" id="KW-1185">Reference proteome</keyword>
<dbReference type="Gene3D" id="3.10.10.10">
    <property type="entry name" value="HIV Type 1 Reverse Transcriptase, subunit A, domain 1"/>
    <property type="match status" value="1"/>
</dbReference>
<dbReference type="Gene3D" id="4.10.60.10">
    <property type="entry name" value="Zinc finger, CCHC-type"/>
    <property type="match status" value="1"/>
</dbReference>